<feature type="compositionally biased region" description="Low complexity" evidence="3">
    <location>
        <begin position="759"/>
        <end position="771"/>
    </location>
</feature>
<organism evidence="6">
    <name type="scientific">Guillardia theta</name>
    <name type="common">Cryptophyte</name>
    <name type="synonym">Cryptomonas phi</name>
    <dbReference type="NCBI Taxonomy" id="55529"/>
    <lineage>
        <taxon>Eukaryota</taxon>
        <taxon>Cryptophyceae</taxon>
        <taxon>Pyrenomonadales</taxon>
        <taxon>Geminigeraceae</taxon>
        <taxon>Guillardia</taxon>
    </lineage>
</organism>
<dbReference type="Gene3D" id="2.30.29.30">
    <property type="entry name" value="Pleckstrin-homology domain (PH domain)/Phosphotyrosine-binding domain (PTB)"/>
    <property type="match status" value="1"/>
</dbReference>
<feature type="region of interest" description="Disordered" evidence="3">
    <location>
        <begin position="697"/>
        <end position="814"/>
    </location>
</feature>
<feature type="compositionally biased region" description="Acidic residues" evidence="3">
    <location>
        <begin position="730"/>
        <end position="745"/>
    </location>
</feature>
<dbReference type="SUPFAM" id="SSF50729">
    <property type="entry name" value="PH domain-like"/>
    <property type="match status" value="1"/>
</dbReference>
<dbReference type="InterPro" id="IPR006887">
    <property type="entry name" value="P4R3-like_central_dom"/>
</dbReference>
<dbReference type="InterPro" id="IPR011993">
    <property type="entry name" value="PH-like_dom_sf"/>
</dbReference>
<dbReference type="EMBL" id="HBKN01043456">
    <property type="protein sequence ID" value="CAE2332368.1"/>
    <property type="molecule type" value="Transcribed_RNA"/>
</dbReference>
<dbReference type="InterPro" id="IPR051137">
    <property type="entry name" value="PP4R3-like"/>
</dbReference>
<dbReference type="SUPFAM" id="SSF48371">
    <property type="entry name" value="ARM repeat"/>
    <property type="match status" value="1"/>
</dbReference>
<evidence type="ECO:0000313" key="6">
    <source>
        <dbReference type="EMBL" id="CAE2332368.1"/>
    </source>
</evidence>
<name>A0A7S4PE20_GUITH</name>
<dbReference type="PANTHER" id="PTHR23318:SF0">
    <property type="entry name" value="SERINE_THREONINE-PROTEIN PHOSPHATASE 4 REGULATORY SUBUNIT 3"/>
    <property type="match status" value="1"/>
</dbReference>
<reference evidence="6" key="1">
    <citation type="submission" date="2021-01" db="EMBL/GenBank/DDBJ databases">
        <authorList>
            <person name="Corre E."/>
            <person name="Pelletier E."/>
            <person name="Niang G."/>
            <person name="Scheremetjew M."/>
            <person name="Finn R."/>
            <person name="Kale V."/>
            <person name="Holt S."/>
            <person name="Cochrane G."/>
            <person name="Meng A."/>
            <person name="Brown T."/>
            <person name="Cohen L."/>
        </authorList>
    </citation>
    <scope>NUCLEOTIDE SEQUENCE</scope>
    <source>
        <strain evidence="6">CCMP 2712</strain>
    </source>
</reference>
<dbReference type="InterPro" id="IPR055236">
    <property type="entry name" value="EVH1_PP4R3"/>
</dbReference>
<gene>
    <name evidence="6" type="ORF">GTHE00462_LOCUS34035</name>
</gene>
<feature type="compositionally biased region" description="Basic and acidic residues" evidence="3">
    <location>
        <begin position="790"/>
        <end position="800"/>
    </location>
</feature>
<sequence length="814" mass="92799">MSNNKEGESSTTSNYFKQIRRVKLYVLGGDGQWDDRGTGYVSYQFVQGNGAVEGLRVTSEADDSKDLLMTKIFEEDVFQRQGDTIVTWTNPETREDVALSFQEADGAKEIWNIICQVQSRLRKNSSEECDTENNSGNNSSGVLHNSDDFYEMSLPQPEMENLEKLQEIVSSATSVTRDRIVDGVMQDGYLAKIYQIFRTCEDLEMEQSLHTLFKIFKGLIMLNEPSLIELCLSDQNVLDTMGILEYDPEYSNHTVKHREYLKNPNLFKEAVPIKSPAILFKIHLNFRLTYLKDVVMARYIDDVSFSTIRELILLNNVEIIAQIQSDSAMLEELFELCRSPSTPKAEAKNGMNLSEKKRNGFLFLRELLEIAKPLQLPPQMAFFRSISSHGLFSILQNGVNSEDNTIVSASTDIMLCTLNHDPQLLRSYINSEEGDNLLKNLIQGLLFFQDVGLKAQITEILRCLFDSTTFGCPVERDGLLETFYLHHMDTLMSPFTSEDSFTEDGELVQNSASSGKDETKSNERSVNLKGSISKRERKECWDCARKHVVELLSFCIEHHEPRVMLYMKRHDVLHKVLKLFRQPNKHLVLAALKFLRQCVGANNSFYNRSIVKNDLFSGVVHLLKQHLYRNNLVNSAIIELFDHIRVKNMKILIKYIVEKYRQVFEHIDYVETFKLIIIKYDQNQEFEKDKANGLVGSEDGHSSWSGKGRESSNPSGRSRGGFGSFRSRLDDDDDESYFDEDDDNDGPVVSKEVLEEMSKSSTSLSQESSGLAAVLNTYEDVDKEDVEINGAKKDASKEDNHDDEPEAKKARISS</sequence>
<evidence type="ECO:0000256" key="3">
    <source>
        <dbReference type="SAM" id="MobiDB-lite"/>
    </source>
</evidence>
<evidence type="ECO:0000256" key="2">
    <source>
        <dbReference type="ARBA" id="ARBA00023242"/>
    </source>
</evidence>
<feature type="domain" description="Serine/threonine-protein phosphatase 4 regulatory subunit 3-like central" evidence="4">
    <location>
        <begin position="167"/>
        <end position="682"/>
    </location>
</feature>
<dbReference type="InterPro" id="IPR016024">
    <property type="entry name" value="ARM-type_fold"/>
</dbReference>
<dbReference type="PANTHER" id="PTHR23318">
    <property type="entry name" value="ATP SYNTHASE GAMMA-RELATED"/>
    <property type="match status" value="1"/>
</dbReference>
<evidence type="ECO:0000256" key="1">
    <source>
        <dbReference type="ARBA" id="ARBA00004123"/>
    </source>
</evidence>
<protein>
    <recommendedName>
        <fullName evidence="7">Serine/threonine-protein phosphatase 4 regulatory subunit 3-like central domain-containing protein</fullName>
    </recommendedName>
</protein>
<evidence type="ECO:0000259" key="5">
    <source>
        <dbReference type="Pfam" id="PF22972"/>
    </source>
</evidence>
<keyword evidence="2" id="KW-0539">Nucleus</keyword>
<comment type="subcellular location">
    <subcellularLocation>
        <location evidence="1">Nucleus</location>
    </subcellularLocation>
</comment>
<dbReference type="GO" id="GO:0005654">
    <property type="term" value="C:nucleoplasm"/>
    <property type="evidence" value="ECO:0007669"/>
    <property type="project" value="TreeGrafter"/>
</dbReference>
<dbReference type="AlphaFoldDB" id="A0A7S4PE20"/>
<dbReference type="Pfam" id="PF22972">
    <property type="entry name" value="EVH1_PP4R3"/>
    <property type="match status" value="1"/>
</dbReference>
<dbReference type="Pfam" id="PF04802">
    <property type="entry name" value="PP4R3"/>
    <property type="match status" value="1"/>
</dbReference>
<dbReference type="GO" id="GO:0030289">
    <property type="term" value="C:protein phosphatase 4 complex"/>
    <property type="evidence" value="ECO:0007669"/>
    <property type="project" value="TreeGrafter"/>
</dbReference>
<evidence type="ECO:0000259" key="4">
    <source>
        <dbReference type="Pfam" id="PF04802"/>
    </source>
</evidence>
<evidence type="ECO:0008006" key="7">
    <source>
        <dbReference type="Google" id="ProtNLM"/>
    </source>
</evidence>
<dbReference type="GO" id="GO:0072542">
    <property type="term" value="F:protein phosphatase activator activity"/>
    <property type="evidence" value="ECO:0007669"/>
    <property type="project" value="TreeGrafter"/>
</dbReference>
<feature type="region of interest" description="Disordered" evidence="3">
    <location>
        <begin position="506"/>
        <end position="529"/>
    </location>
</feature>
<accession>A0A7S4PE20</accession>
<feature type="domain" description="PP4R3 EVH1-like" evidence="5">
    <location>
        <begin position="20"/>
        <end position="120"/>
    </location>
</feature>
<proteinExistence type="predicted"/>